<dbReference type="EMBL" id="CAJNDS010000169">
    <property type="protein sequence ID" value="CAE6973419.1"/>
    <property type="molecule type" value="Genomic_DNA"/>
</dbReference>
<keyword evidence="1" id="KW-0812">Transmembrane</keyword>
<feature type="transmembrane region" description="Helical" evidence="1">
    <location>
        <begin position="96"/>
        <end position="114"/>
    </location>
</feature>
<accession>A0A812I7T8</accession>
<organism evidence="2 3">
    <name type="scientific">Symbiodinium natans</name>
    <dbReference type="NCBI Taxonomy" id="878477"/>
    <lineage>
        <taxon>Eukaryota</taxon>
        <taxon>Sar</taxon>
        <taxon>Alveolata</taxon>
        <taxon>Dinophyceae</taxon>
        <taxon>Suessiales</taxon>
        <taxon>Symbiodiniaceae</taxon>
        <taxon>Symbiodinium</taxon>
    </lineage>
</organism>
<keyword evidence="3" id="KW-1185">Reference proteome</keyword>
<dbReference type="Proteomes" id="UP000604046">
    <property type="component" value="Unassembled WGS sequence"/>
</dbReference>
<protein>
    <submittedName>
        <fullName evidence="2">Uncharacterized protein</fullName>
    </submittedName>
</protein>
<dbReference type="OrthoDB" id="417385at2759"/>
<proteinExistence type="predicted"/>
<name>A0A812I7T8_9DINO</name>
<evidence type="ECO:0000256" key="1">
    <source>
        <dbReference type="SAM" id="Phobius"/>
    </source>
</evidence>
<sequence>MAQLPKGPPPRASFENWACHPVREGGEGRGEAGQAQVTQTATPSASAWGPAKQLLFIALFLFSWSQCWIAVGTNLWHIANTPSYRKTPDVKFTAPLAVLLVGLLATNLFGFLAFTRSKQPLEAGLALIGLDSPYVVSSRGLRILRGEKVVEWQELQWRKGLWLSLPLACLKLWMMLRVYVEIPGCQVLLRPSIYLSAVDGSAPPPGGIQESLNGTWQQLSLVDATHRVMQKNAELYHTLQNRLQDGFVRDARSELESLWHSWHCEESDWTVIPMADMTARREYYFPSTDTRPEDSVEPPGQIGSGHMGALNEHFRQQLIAVLNEDRELIPKVTKISKKLRGVRAFVARTALRLLPQETVIYLVMEKLRANMKQSYKDADAIRGWSANAPHQSRPYLGWMLFSSVMLMLNASRSLSAKFCQVLDLELATSLAVTVHGVVDVTLMVITLLLASAAQQADKQGKVVRGLPGAMEAFYARFLEMITPEDFEGGSDHFDKLVVKAVGDFLSTKAPGILHDVLEERFVDIVAITPDQLALITLGILLFMLASTTLAGLLVACTTAPKPPLNALLDVGLTGPLRLLMDARHKNIQKLGVVIPLQIVLRGVLCGLFVKAAWCFVDEEYIASSYAMVFNDDVENNQVSRLYTALVLLHIGSGLIAYCMIYSATSEPTGDLQQVHYRAATPGDGAVRYPQYYSVPSGPSRLA</sequence>
<feature type="transmembrane region" description="Helical" evidence="1">
    <location>
        <begin position="532"/>
        <end position="555"/>
    </location>
</feature>
<feature type="transmembrane region" description="Helical" evidence="1">
    <location>
        <begin position="54"/>
        <end position="76"/>
    </location>
</feature>
<dbReference type="AlphaFoldDB" id="A0A812I7T8"/>
<reference evidence="2" key="1">
    <citation type="submission" date="2021-02" db="EMBL/GenBank/DDBJ databases">
        <authorList>
            <person name="Dougan E. K."/>
            <person name="Rhodes N."/>
            <person name="Thang M."/>
            <person name="Chan C."/>
        </authorList>
    </citation>
    <scope>NUCLEOTIDE SEQUENCE</scope>
</reference>
<keyword evidence="1" id="KW-0472">Membrane</keyword>
<keyword evidence="1" id="KW-1133">Transmembrane helix</keyword>
<comment type="caution">
    <text evidence="2">The sequence shown here is derived from an EMBL/GenBank/DDBJ whole genome shotgun (WGS) entry which is preliminary data.</text>
</comment>
<evidence type="ECO:0000313" key="2">
    <source>
        <dbReference type="EMBL" id="CAE6973419.1"/>
    </source>
</evidence>
<gene>
    <name evidence="2" type="ORF">SNAT2548_LOCUS2820</name>
</gene>
<feature type="transmembrane region" description="Helical" evidence="1">
    <location>
        <begin position="641"/>
        <end position="663"/>
    </location>
</feature>
<evidence type="ECO:0000313" key="3">
    <source>
        <dbReference type="Proteomes" id="UP000604046"/>
    </source>
</evidence>